<dbReference type="Proteomes" id="UP001187531">
    <property type="component" value="Unassembled WGS sequence"/>
</dbReference>
<protein>
    <submittedName>
        <fullName evidence="10">Uncharacterized protein</fullName>
    </submittedName>
</protein>
<dbReference type="PANTHER" id="PTHR24365">
    <property type="entry name" value="TOLL-LIKE RECEPTOR"/>
    <property type="match status" value="1"/>
</dbReference>
<dbReference type="GO" id="GO:0038023">
    <property type="term" value="F:signaling receptor activity"/>
    <property type="evidence" value="ECO:0007669"/>
    <property type="project" value="TreeGrafter"/>
</dbReference>
<comment type="subcellular location">
    <subcellularLocation>
        <location evidence="1">Membrane</location>
        <topology evidence="1">Single-pass membrane protein</topology>
    </subcellularLocation>
</comment>
<dbReference type="GO" id="GO:0007165">
    <property type="term" value="P:signal transduction"/>
    <property type="evidence" value="ECO:0007669"/>
    <property type="project" value="TreeGrafter"/>
</dbReference>
<comment type="caution">
    <text evidence="10">The sequence shown here is derived from an EMBL/GenBank/DDBJ whole genome shotgun (WGS) entry which is preliminary data.</text>
</comment>
<dbReference type="PROSITE" id="PS51450">
    <property type="entry name" value="LRR"/>
    <property type="match status" value="2"/>
</dbReference>
<accession>A0AA88HJ63</accession>
<evidence type="ECO:0000256" key="8">
    <source>
        <dbReference type="ARBA" id="ARBA00023180"/>
    </source>
</evidence>
<evidence type="ECO:0000256" key="7">
    <source>
        <dbReference type="ARBA" id="ARBA00023136"/>
    </source>
</evidence>
<sequence>MIVHTVLTWNISKMYTMILVFSWILMANSQKGSPISISTITKSQKINPGALDQRGILAVNTRLDNPYCQFEKQSATGPTFLNCLMDFPSNFQLENIYNLGIFNATLGIITHDKYIDSPLLSSLSISGCGITDIQETLFMTTPNLEVLDLSGNRLAVIRVSNFYGLEKLKFLNLAQNEIALIEPGSFGSLTSLQVLDLSQNHLTEFPAHLPSSLIELKMPSNNIQQITTPVSLPTTTSLDLCSNKLGKIGILRCPNLRFLCLGVENLKWDNIELQSSSLDKLESISFLQENEGAFPANVLNYIQGKLIHKLTITNAFIARLILPPTLTSLSLLNVKGVNDIESLKSCAPNLQRLDLTGSSALVELLATNIQIVQKMNNLKQLIIRGSHLNSIDWIDQQVHTGIFPMLTECDISDTTINCSDGASLNTLCSSIAEDETTGIQFIGMNTIKCAPSGKTWSQQLCSTTSDLAHKPVKPQLMNPPSLPPKQESVNQPYSVTHLEHTETQEVIQDNWVATIVTIAVIAILIWVLAIILAICYCRSRKKDNFPPGEKARCCPAETEMMLKKH</sequence>
<keyword evidence="5" id="KW-0677">Repeat</keyword>
<organism evidence="10 11">
    <name type="scientific">Artemia franciscana</name>
    <name type="common">Brine shrimp</name>
    <name type="synonym">Artemia sanfranciscana</name>
    <dbReference type="NCBI Taxonomy" id="6661"/>
    <lineage>
        <taxon>Eukaryota</taxon>
        <taxon>Metazoa</taxon>
        <taxon>Ecdysozoa</taxon>
        <taxon>Arthropoda</taxon>
        <taxon>Crustacea</taxon>
        <taxon>Branchiopoda</taxon>
        <taxon>Anostraca</taxon>
        <taxon>Artemiidae</taxon>
        <taxon>Artemia</taxon>
    </lineage>
</organism>
<keyword evidence="6 9" id="KW-1133">Transmembrane helix</keyword>
<dbReference type="InterPro" id="IPR001611">
    <property type="entry name" value="Leu-rich_rpt"/>
</dbReference>
<keyword evidence="4" id="KW-0732">Signal</keyword>
<dbReference type="InterPro" id="IPR003591">
    <property type="entry name" value="Leu-rich_rpt_typical-subtyp"/>
</dbReference>
<dbReference type="AlphaFoldDB" id="A0AA88HJ63"/>
<evidence type="ECO:0000313" key="10">
    <source>
        <dbReference type="EMBL" id="KAK2706337.1"/>
    </source>
</evidence>
<evidence type="ECO:0000313" key="11">
    <source>
        <dbReference type="Proteomes" id="UP001187531"/>
    </source>
</evidence>
<feature type="transmembrane region" description="Helical" evidence="9">
    <location>
        <begin position="511"/>
        <end position="536"/>
    </location>
</feature>
<gene>
    <name evidence="10" type="ORF">QYM36_016389</name>
</gene>
<dbReference type="SUPFAM" id="SSF52058">
    <property type="entry name" value="L domain-like"/>
    <property type="match status" value="1"/>
</dbReference>
<dbReference type="PANTHER" id="PTHR24365:SF541">
    <property type="entry name" value="PROTEIN TOLL-RELATED"/>
    <property type="match status" value="1"/>
</dbReference>
<evidence type="ECO:0000256" key="1">
    <source>
        <dbReference type="ARBA" id="ARBA00004167"/>
    </source>
</evidence>
<keyword evidence="8" id="KW-0325">Glycoprotein</keyword>
<dbReference type="SMART" id="SM00369">
    <property type="entry name" value="LRR_TYP"/>
    <property type="match status" value="3"/>
</dbReference>
<dbReference type="GO" id="GO:0005886">
    <property type="term" value="C:plasma membrane"/>
    <property type="evidence" value="ECO:0007669"/>
    <property type="project" value="TreeGrafter"/>
</dbReference>
<keyword evidence="3 9" id="KW-0812">Transmembrane</keyword>
<evidence type="ECO:0000256" key="4">
    <source>
        <dbReference type="ARBA" id="ARBA00022729"/>
    </source>
</evidence>
<dbReference type="Pfam" id="PF13855">
    <property type="entry name" value="LRR_8"/>
    <property type="match status" value="1"/>
</dbReference>
<proteinExistence type="predicted"/>
<dbReference type="InterPro" id="IPR032675">
    <property type="entry name" value="LRR_dom_sf"/>
</dbReference>
<dbReference type="PRINTS" id="PR00019">
    <property type="entry name" value="LEURICHRPT"/>
</dbReference>
<keyword evidence="2" id="KW-0433">Leucine-rich repeat</keyword>
<evidence type="ECO:0000256" key="2">
    <source>
        <dbReference type="ARBA" id="ARBA00022614"/>
    </source>
</evidence>
<dbReference type="EMBL" id="JAVRJZ010000020">
    <property type="protein sequence ID" value="KAK2706337.1"/>
    <property type="molecule type" value="Genomic_DNA"/>
</dbReference>
<evidence type="ECO:0000256" key="9">
    <source>
        <dbReference type="SAM" id="Phobius"/>
    </source>
</evidence>
<dbReference type="Gene3D" id="3.80.10.10">
    <property type="entry name" value="Ribonuclease Inhibitor"/>
    <property type="match status" value="1"/>
</dbReference>
<evidence type="ECO:0000256" key="5">
    <source>
        <dbReference type="ARBA" id="ARBA00022737"/>
    </source>
</evidence>
<evidence type="ECO:0000256" key="6">
    <source>
        <dbReference type="ARBA" id="ARBA00022989"/>
    </source>
</evidence>
<keyword evidence="11" id="KW-1185">Reference proteome</keyword>
<keyword evidence="7 9" id="KW-0472">Membrane</keyword>
<reference evidence="10" key="1">
    <citation type="submission" date="2023-07" db="EMBL/GenBank/DDBJ databases">
        <title>Chromosome-level genome assembly of Artemia franciscana.</title>
        <authorList>
            <person name="Jo E."/>
        </authorList>
    </citation>
    <scope>NUCLEOTIDE SEQUENCE</scope>
    <source>
        <tissue evidence="10">Whole body</tissue>
    </source>
</reference>
<name>A0AA88HJ63_ARTSF</name>
<evidence type="ECO:0000256" key="3">
    <source>
        <dbReference type="ARBA" id="ARBA00022692"/>
    </source>
</evidence>